<dbReference type="InterPro" id="IPR008928">
    <property type="entry name" value="6-hairpin_glycosidase_sf"/>
</dbReference>
<evidence type="ECO:0000313" key="2">
    <source>
        <dbReference type="EMBL" id="SFT15728.1"/>
    </source>
</evidence>
<dbReference type="OrthoDB" id="9762614at2"/>
<dbReference type="RefSeq" id="WP_083425992.1">
    <property type="nucleotide sequence ID" value="NZ_FPAG01000011.1"/>
</dbReference>
<dbReference type="InterPro" id="IPR012341">
    <property type="entry name" value="6hp_glycosidase-like_sf"/>
</dbReference>
<gene>
    <name evidence="2" type="ORF">SAMN04487906_3280</name>
</gene>
<organism evidence="2 3">
    <name type="scientific">Zhouia amylolytica</name>
    <dbReference type="NCBI Taxonomy" id="376730"/>
    <lineage>
        <taxon>Bacteria</taxon>
        <taxon>Pseudomonadati</taxon>
        <taxon>Bacteroidota</taxon>
        <taxon>Flavobacteriia</taxon>
        <taxon>Flavobacteriales</taxon>
        <taxon>Flavobacteriaceae</taxon>
        <taxon>Zhouia</taxon>
    </lineage>
</organism>
<name>A0A1I6VPW1_9FLAO</name>
<dbReference type="EMBL" id="FPAG01000011">
    <property type="protein sequence ID" value="SFT15728.1"/>
    <property type="molecule type" value="Genomic_DNA"/>
</dbReference>
<feature type="domain" description="Spermatogenesis-associated protein 20-like TRX" evidence="1">
    <location>
        <begin position="24"/>
        <end position="156"/>
    </location>
</feature>
<dbReference type="CDD" id="cd02955">
    <property type="entry name" value="SSP411"/>
    <property type="match status" value="1"/>
</dbReference>
<dbReference type="InterPro" id="IPR004879">
    <property type="entry name" value="Ssp411-like_TRX"/>
</dbReference>
<accession>A0A1I6VPW1</accession>
<evidence type="ECO:0000259" key="1">
    <source>
        <dbReference type="Pfam" id="PF03190"/>
    </source>
</evidence>
<dbReference type="Gene3D" id="1.50.10.10">
    <property type="match status" value="1"/>
</dbReference>
<dbReference type="SUPFAM" id="SSF48208">
    <property type="entry name" value="Six-hairpin glycosidases"/>
    <property type="match status" value="1"/>
</dbReference>
<protein>
    <recommendedName>
        <fullName evidence="1">Spermatogenesis-associated protein 20-like TRX domain-containing protein</fullName>
    </recommendedName>
</protein>
<evidence type="ECO:0000313" key="3">
    <source>
        <dbReference type="Proteomes" id="UP000183209"/>
    </source>
</evidence>
<dbReference type="InterPro" id="IPR024705">
    <property type="entry name" value="Ssp411"/>
</dbReference>
<dbReference type="GO" id="GO:0005975">
    <property type="term" value="P:carbohydrate metabolic process"/>
    <property type="evidence" value="ECO:0007669"/>
    <property type="project" value="InterPro"/>
</dbReference>
<dbReference type="AlphaFoldDB" id="A0A1I6VPW1"/>
<dbReference type="PIRSF" id="PIRSF006402">
    <property type="entry name" value="UCP006402_thioredoxin"/>
    <property type="match status" value="1"/>
</dbReference>
<dbReference type="InterPro" id="IPR036249">
    <property type="entry name" value="Thioredoxin-like_sf"/>
</dbReference>
<dbReference type="PANTHER" id="PTHR42899">
    <property type="entry name" value="SPERMATOGENESIS-ASSOCIATED PROTEIN 20"/>
    <property type="match status" value="1"/>
</dbReference>
<reference evidence="2 3" key="1">
    <citation type="submission" date="2016-10" db="EMBL/GenBank/DDBJ databases">
        <authorList>
            <person name="de Groot N.N."/>
        </authorList>
    </citation>
    <scope>NUCLEOTIDE SEQUENCE [LARGE SCALE GENOMIC DNA]</scope>
    <source>
        <strain evidence="2 3">CGMCC 1.6114</strain>
    </source>
</reference>
<sequence>MRHHLFIIYLTFLCTITINGQNSNHLKNSTSPYLLAHKNNPVDWYPWGNEALEKAKKENKLIVISIGYSACHWCHVMEKESFSSEEVAQEMNANFVSIKVDREERQDIDNIYMEACRLLSEDCGWPLNIIALPDGKPIYATTYQNKNNWIKILKFASKNYQLNPNGFENQGALIQNELAKQSSPNGEIASATSKNVVSIGIKQWLEDFDPINGGYKGTEKFPLPQSFNSLLDYYYYAKDSNVLNKVTLTLNAMMNGGIYDHLEGGFSRYSTDPEWRFPHFEKMLYDNAQLVHLYSKAYQITKDERYKKVVYQTIDFLLSHMTTEEGLFISSLNADSEEEEGTYYTWTYDELQKVLGADFTNFNKVFAVTKNGNWNDGKNTLYLEKDVGGIDEKRLQESLEKLRTYRSERKSPTRDEKVLTDWNALTISALVKAYRVFNEKEWLRVAIQTTELLQKRVYGTNSLKHSYLNGKATIDGFLNDYSFLAAAYLDLYEATFNIKWIDATQKLIHLYTLNFERDPSQLSYFKPKTTEALFAKKIFLRDEVVPSGNAVMCTNYYRLGIYLDRADYKEVYKNMLTPTSNDFTKNHRFYASWLKPILWHITPPYQVAITGDQSITTRTLLDNQFLPNVILTGSTADENLPILKGKLSPGHTVIYVCKDGYCKLPTSNVDVALNQISN</sequence>
<dbReference type="Gene3D" id="3.40.30.10">
    <property type="entry name" value="Glutaredoxin"/>
    <property type="match status" value="1"/>
</dbReference>
<dbReference type="Pfam" id="PF03190">
    <property type="entry name" value="Thioredox_DsbH"/>
    <property type="match status" value="1"/>
</dbReference>
<dbReference type="Proteomes" id="UP000183209">
    <property type="component" value="Unassembled WGS sequence"/>
</dbReference>
<proteinExistence type="predicted"/>
<dbReference type="SUPFAM" id="SSF52833">
    <property type="entry name" value="Thioredoxin-like"/>
    <property type="match status" value="1"/>
</dbReference>
<dbReference type="PANTHER" id="PTHR42899:SF1">
    <property type="entry name" value="SPERMATOGENESIS-ASSOCIATED PROTEIN 20"/>
    <property type="match status" value="1"/>
</dbReference>